<organism evidence="3 4">
    <name type="scientific">Zwartia hollandica</name>
    <dbReference type="NCBI Taxonomy" id="324606"/>
    <lineage>
        <taxon>Bacteria</taxon>
        <taxon>Pseudomonadati</taxon>
        <taxon>Pseudomonadota</taxon>
        <taxon>Betaproteobacteria</taxon>
        <taxon>Burkholderiales</taxon>
        <taxon>Alcaligenaceae</taxon>
        <taxon>Zwartia</taxon>
    </lineage>
</organism>
<protein>
    <submittedName>
        <fullName evidence="3">Tripartite tricarboxylate transporter substrate binding protein</fullName>
    </submittedName>
</protein>
<keyword evidence="4" id="KW-1185">Reference proteome</keyword>
<sequence>MTFTLLRKIVAIASLSMFSTLASAQNWPTKPVRIVLQFPPGGSTDVVARILAQSMTTALGQPVVVENKPGADGAIAAEYVMRSDPDGYTFFLASNTPMMQVPLLRKKPPYDPVKNFTPISMVGRYVYVLVANPNVPAKNAKELLEFASKNPGKLNYGSYSGVTQLMHTKLTKEAKIDTNLIPYKGEGPTINDMLGGHVQFTFATPTSTLSHISAEKLRAMAVLLPKRSALLPDVPTAAEAGIPTLEAGTWAALFGPANMPAELATKMSEAINAAMARPDVRDRIAKQGFDLGGSTPKELGSFVQDQLKAWAQAFADAGLKPE</sequence>
<dbReference type="PIRSF" id="PIRSF017082">
    <property type="entry name" value="YflP"/>
    <property type="match status" value="1"/>
</dbReference>
<dbReference type="Gene3D" id="3.40.190.150">
    <property type="entry name" value="Bordetella uptake gene, domain 1"/>
    <property type="match status" value="1"/>
</dbReference>
<name>A0A953N9G4_9BURK</name>
<accession>A0A953N9G4</accession>
<feature type="signal peptide" evidence="2">
    <location>
        <begin position="1"/>
        <end position="24"/>
    </location>
</feature>
<gene>
    <name evidence="3" type="ORF">KZZ10_02930</name>
</gene>
<evidence type="ECO:0000256" key="2">
    <source>
        <dbReference type="SAM" id="SignalP"/>
    </source>
</evidence>
<dbReference type="EMBL" id="JAHXRI010000004">
    <property type="protein sequence ID" value="MBZ1349589.1"/>
    <property type="molecule type" value="Genomic_DNA"/>
</dbReference>
<evidence type="ECO:0000313" key="3">
    <source>
        <dbReference type="EMBL" id="MBZ1349589.1"/>
    </source>
</evidence>
<proteinExistence type="inferred from homology"/>
<dbReference type="PANTHER" id="PTHR42928">
    <property type="entry name" value="TRICARBOXYLATE-BINDING PROTEIN"/>
    <property type="match status" value="1"/>
</dbReference>
<evidence type="ECO:0000256" key="1">
    <source>
        <dbReference type="ARBA" id="ARBA00006987"/>
    </source>
</evidence>
<dbReference type="SUPFAM" id="SSF53850">
    <property type="entry name" value="Periplasmic binding protein-like II"/>
    <property type="match status" value="1"/>
</dbReference>
<dbReference type="RefSeq" id="WP_259660007.1">
    <property type="nucleotide sequence ID" value="NZ_JAHXRI010000004.1"/>
</dbReference>
<keyword evidence="2" id="KW-0732">Signal</keyword>
<dbReference type="InterPro" id="IPR005064">
    <property type="entry name" value="BUG"/>
</dbReference>
<dbReference type="CDD" id="cd07012">
    <property type="entry name" value="PBP2_Bug_TTT"/>
    <property type="match status" value="1"/>
</dbReference>
<feature type="chain" id="PRO_5037351822" evidence="2">
    <location>
        <begin position="25"/>
        <end position="322"/>
    </location>
</feature>
<comment type="caution">
    <text evidence="3">The sequence shown here is derived from an EMBL/GenBank/DDBJ whole genome shotgun (WGS) entry which is preliminary data.</text>
</comment>
<dbReference type="Gene3D" id="3.40.190.10">
    <property type="entry name" value="Periplasmic binding protein-like II"/>
    <property type="match status" value="1"/>
</dbReference>
<reference evidence="3" key="1">
    <citation type="submission" date="2021-07" db="EMBL/GenBank/DDBJ databases">
        <title>New genus and species of the family Alcaligenaceae.</title>
        <authorList>
            <person name="Hahn M.W."/>
        </authorList>
    </citation>
    <scope>NUCLEOTIDE SEQUENCE</scope>
    <source>
        <strain evidence="3">LF4-65</strain>
    </source>
</reference>
<dbReference type="InterPro" id="IPR042100">
    <property type="entry name" value="Bug_dom1"/>
</dbReference>
<comment type="similarity">
    <text evidence="1">Belongs to the UPF0065 (bug) family.</text>
</comment>
<evidence type="ECO:0000313" key="4">
    <source>
        <dbReference type="Proteomes" id="UP000739565"/>
    </source>
</evidence>
<dbReference type="AlphaFoldDB" id="A0A953N9G4"/>
<dbReference type="Pfam" id="PF03401">
    <property type="entry name" value="TctC"/>
    <property type="match status" value="1"/>
</dbReference>
<dbReference type="Proteomes" id="UP000739565">
    <property type="component" value="Unassembled WGS sequence"/>
</dbReference>
<dbReference type="PANTHER" id="PTHR42928:SF5">
    <property type="entry name" value="BLR1237 PROTEIN"/>
    <property type="match status" value="1"/>
</dbReference>